<accession>A0A0E0R569</accession>
<reference evidence="4" key="2">
    <citation type="submission" date="2015-06" db="UniProtKB">
        <authorList>
            <consortium name="EnsemblPlants"/>
        </authorList>
    </citation>
    <scope>IDENTIFICATION</scope>
</reference>
<feature type="compositionally biased region" description="Polar residues" evidence="2">
    <location>
        <begin position="829"/>
        <end position="840"/>
    </location>
</feature>
<evidence type="ECO:0000313" key="4">
    <source>
        <dbReference type="EnsemblPlants" id="ORUFI11G05400.5"/>
    </source>
</evidence>
<protein>
    <recommendedName>
        <fullName evidence="3">BRCT domain-containing protein</fullName>
    </recommendedName>
</protein>
<dbReference type="FunFam" id="3.40.50.10190:FF:000061">
    <property type="entry name" value="Transcription coactivator"/>
    <property type="match status" value="1"/>
</dbReference>
<feature type="domain" description="BRCT" evidence="3">
    <location>
        <begin position="502"/>
        <end position="590"/>
    </location>
</feature>
<reference evidence="5" key="1">
    <citation type="submission" date="2013-06" db="EMBL/GenBank/DDBJ databases">
        <authorList>
            <person name="Zhao Q."/>
        </authorList>
    </citation>
    <scope>NUCLEOTIDE SEQUENCE</scope>
    <source>
        <strain evidence="5">cv. W1943</strain>
    </source>
</reference>
<dbReference type="CDD" id="cd00027">
    <property type="entry name" value="BRCT"/>
    <property type="match status" value="1"/>
</dbReference>
<evidence type="ECO:0000256" key="1">
    <source>
        <dbReference type="ARBA" id="ARBA00022737"/>
    </source>
</evidence>
<name>A0A0E0R569_ORYRU</name>
<dbReference type="FunFam" id="3.40.50.10190:FF:000082">
    <property type="entry name" value="Os11g0191300 protein"/>
    <property type="match status" value="1"/>
</dbReference>
<dbReference type="GO" id="GO:0033314">
    <property type="term" value="P:mitotic DNA replication checkpoint signaling"/>
    <property type="evidence" value="ECO:0007669"/>
    <property type="project" value="TreeGrafter"/>
</dbReference>
<dbReference type="AlphaFoldDB" id="A0A0E0R569"/>
<feature type="region of interest" description="Disordered" evidence="2">
    <location>
        <begin position="715"/>
        <end position="779"/>
    </location>
</feature>
<evidence type="ECO:0000313" key="5">
    <source>
        <dbReference type="Proteomes" id="UP000008022"/>
    </source>
</evidence>
<dbReference type="FunFam" id="3.40.50.10190:FF:000057">
    <property type="entry name" value="Transcription coactivator"/>
    <property type="match status" value="1"/>
</dbReference>
<dbReference type="FunFam" id="3.40.50.10190:FF:000052">
    <property type="entry name" value="Transcription coactivator"/>
    <property type="match status" value="1"/>
</dbReference>
<dbReference type="EnsemblPlants" id="ORUFI11G05400.5">
    <property type="protein sequence ID" value="ORUFI11G05400.5"/>
    <property type="gene ID" value="ORUFI11G05400"/>
</dbReference>
<feature type="domain" description="BRCT" evidence="3">
    <location>
        <begin position="306"/>
        <end position="398"/>
    </location>
</feature>
<dbReference type="GO" id="GO:0007095">
    <property type="term" value="P:mitotic G2 DNA damage checkpoint signaling"/>
    <property type="evidence" value="ECO:0007669"/>
    <property type="project" value="TreeGrafter"/>
</dbReference>
<dbReference type="InterPro" id="IPR001357">
    <property type="entry name" value="BRCT_dom"/>
</dbReference>
<dbReference type="InterPro" id="IPR036420">
    <property type="entry name" value="BRCT_dom_sf"/>
</dbReference>
<keyword evidence="1" id="KW-0677">Repeat</keyword>
<dbReference type="Gramene" id="ORUFI11G05400.5">
    <property type="protein sequence ID" value="ORUFI11G05400.5"/>
    <property type="gene ID" value="ORUFI11G05400"/>
</dbReference>
<feature type="compositionally biased region" description="Polar residues" evidence="2">
    <location>
        <begin position="461"/>
        <end position="470"/>
    </location>
</feature>
<feature type="compositionally biased region" description="Basic and acidic residues" evidence="2">
    <location>
        <begin position="447"/>
        <end position="460"/>
    </location>
</feature>
<proteinExistence type="predicted"/>
<feature type="domain" description="BRCT" evidence="3">
    <location>
        <begin position="195"/>
        <end position="221"/>
    </location>
</feature>
<dbReference type="Proteomes" id="UP000008022">
    <property type="component" value="Unassembled WGS sequence"/>
</dbReference>
<dbReference type="Pfam" id="PF00533">
    <property type="entry name" value="BRCT"/>
    <property type="match status" value="2"/>
</dbReference>
<sequence>MTPSHGAAAAAASSSAGAGRRAATFAGASVFLSRSLVAPEVYDAVHDALRLNGAEVFLCADPARTGPLDFHVISSSSHERFADLRAKGCNLLGFEKDEKAKIEQLVTAMGGTLQNKAYTDANFVIAKDVLAAKYKWAVNTLKKPIVSRNWLEQCWIEHRVVPHEPYRIPPFSGLNICITKLNVGDKYVVAQKWGNIHIVVPKWIDQSVARKVCLDESAYLVCQNSTNINGVKHSLKEQHNPEISSASFQPVPTTSVDDSVSTSQYVPASFDDASKICSTDIGAPSFQETKELQVDSHVAEDSEAEDDDLYLSNCRISLVGFEEKESSRLVMMIRNGGGSRHVMLSERLTHIILGAPSEEEKKEVRRLAAWGVINVVKATWLEDCNKAKKEVKVSPSYVANELLAKEFSCAVMEKTVMRETKAAKNSGGIFHIPTVNDLHDKQLGNDLSSERKSARGKHETMNSNRTATKSAISSQQNGVASTSEYHPKFQVNSSAINRQSSRSSNTFKGRIFCFSNSFSHDRRAQVVDWVREGGGIMVDDAQSTVVDFIIESHGQNSMLRDSSHSTAVSTHWIRSCLEEGCFQDVGSHPIFSPLCCRIPFPGFEDFRFCVSQYEEKDRLLLKNLCFILGSKFTEKATKKVTHLICKFASGPKYEAYYSRGIPTITAEWLFECVRQDRIVPFDQFQPKPPTSQDRDAGLCTVSQYPTQAAKTISRFDCSESHTESQLPRSSSKYNSGNASVNEEPNDPGVSKRRRLSEFGKANDTSGNIGRTEELQDSTPVPDVADAIEDLLVQSSKIFAPDDSVLNQDQENTHSFGISRHWLNMPQKLHSTPDTKVQSGNSATTSAAPPAAATAYYPFSETQTESQVVGYEEDLTGRQKIIDRVRSQSINVTPAAEMSSDT</sequence>
<dbReference type="Gene3D" id="3.40.50.10190">
    <property type="entry name" value="BRCT domain"/>
    <property type="match status" value="5"/>
</dbReference>
<dbReference type="HOGENOM" id="CLU_012864_0_0_1"/>
<evidence type="ECO:0000259" key="3">
    <source>
        <dbReference type="PROSITE" id="PS50172"/>
    </source>
</evidence>
<feature type="domain" description="BRCT" evidence="3">
    <location>
        <begin position="76"/>
        <end position="168"/>
    </location>
</feature>
<dbReference type="PANTHER" id="PTHR13561">
    <property type="entry name" value="DNA REPLICATION REGULATOR DPB11-RELATED"/>
    <property type="match status" value="1"/>
</dbReference>
<keyword evidence="5" id="KW-1185">Reference proteome</keyword>
<evidence type="ECO:0000256" key="2">
    <source>
        <dbReference type="SAM" id="MobiDB-lite"/>
    </source>
</evidence>
<dbReference type="SUPFAM" id="SSF52113">
    <property type="entry name" value="BRCT domain"/>
    <property type="match status" value="5"/>
</dbReference>
<dbReference type="PANTHER" id="PTHR13561:SF20">
    <property type="entry name" value="DNA TOPOISOMERASE 2-BINDING PROTEIN 1"/>
    <property type="match status" value="1"/>
</dbReference>
<dbReference type="GO" id="GO:0006270">
    <property type="term" value="P:DNA replication initiation"/>
    <property type="evidence" value="ECO:0007669"/>
    <property type="project" value="TreeGrafter"/>
</dbReference>
<organism evidence="4 5">
    <name type="scientific">Oryza rufipogon</name>
    <name type="common">Brownbeard rice</name>
    <name type="synonym">Asian wild rice</name>
    <dbReference type="NCBI Taxonomy" id="4529"/>
    <lineage>
        <taxon>Eukaryota</taxon>
        <taxon>Viridiplantae</taxon>
        <taxon>Streptophyta</taxon>
        <taxon>Embryophyta</taxon>
        <taxon>Tracheophyta</taxon>
        <taxon>Spermatophyta</taxon>
        <taxon>Magnoliopsida</taxon>
        <taxon>Liliopsida</taxon>
        <taxon>Poales</taxon>
        <taxon>Poaceae</taxon>
        <taxon>BOP clade</taxon>
        <taxon>Oryzoideae</taxon>
        <taxon>Oryzeae</taxon>
        <taxon>Oryzinae</taxon>
        <taxon>Oryza</taxon>
    </lineage>
</organism>
<feature type="region of interest" description="Disordered" evidence="2">
    <location>
        <begin position="447"/>
        <end position="470"/>
    </location>
</feature>
<dbReference type="Pfam" id="PF12738">
    <property type="entry name" value="PTCB-BRCT"/>
    <property type="match status" value="1"/>
</dbReference>
<dbReference type="SMART" id="SM00292">
    <property type="entry name" value="BRCT"/>
    <property type="match status" value="4"/>
</dbReference>
<feature type="region of interest" description="Disordered" evidence="2">
    <location>
        <begin position="829"/>
        <end position="849"/>
    </location>
</feature>
<feature type="compositionally biased region" description="Polar residues" evidence="2">
    <location>
        <begin position="723"/>
        <end position="742"/>
    </location>
</feature>
<feature type="domain" description="BRCT" evidence="3">
    <location>
        <begin position="603"/>
        <end position="686"/>
    </location>
</feature>
<dbReference type="PROSITE" id="PS50172">
    <property type="entry name" value="BRCT"/>
    <property type="match status" value="5"/>
</dbReference>